<protein>
    <recommendedName>
        <fullName evidence="2">Anti-sigma factor NepR domain-containing protein</fullName>
    </recommendedName>
</protein>
<feature type="domain" description="Anti-sigma factor NepR" evidence="2">
    <location>
        <begin position="27"/>
        <end position="60"/>
    </location>
</feature>
<dbReference type="EMBL" id="JAHWXP010000002">
    <property type="protein sequence ID" value="MBY8336431.1"/>
    <property type="molecule type" value="Genomic_DNA"/>
</dbReference>
<evidence type="ECO:0000313" key="3">
    <source>
        <dbReference type="EMBL" id="MBY8336431.1"/>
    </source>
</evidence>
<organism evidence="3 4">
    <name type="scientific">Alteriqipengyuania abyssalis</name>
    <dbReference type="NCBI Taxonomy" id="2860200"/>
    <lineage>
        <taxon>Bacteria</taxon>
        <taxon>Pseudomonadati</taxon>
        <taxon>Pseudomonadota</taxon>
        <taxon>Alphaproteobacteria</taxon>
        <taxon>Sphingomonadales</taxon>
        <taxon>Erythrobacteraceae</taxon>
        <taxon>Alteriqipengyuania</taxon>
    </lineage>
</organism>
<reference evidence="3 4" key="1">
    <citation type="submission" date="2021-07" db="EMBL/GenBank/DDBJ databases">
        <title>Alteriqipengyuania abyssalis NZ-12B nov, sp.nov isolated from deep sea sponge in pacific ocean.</title>
        <authorList>
            <person name="Tareen S."/>
            <person name="Wink J."/>
        </authorList>
    </citation>
    <scope>NUCLEOTIDE SEQUENCE [LARGE SCALE GENOMIC DNA]</scope>
    <source>
        <strain evidence="3 4">NZ-12B</strain>
    </source>
</reference>
<accession>A0ABS7PBT2</accession>
<keyword evidence="4" id="KW-1185">Reference proteome</keyword>
<feature type="region of interest" description="Disordered" evidence="1">
    <location>
        <begin position="51"/>
        <end position="70"/>
    </location>
</feature>
<dbReference type="Pfam" id="PF18557">
    <property type="entry name" value="NepR"/>
    <property type="match status" value="1"/>
</dbReference>
<evidence type="ECO:0000259" key="2">
    <source>
        <dbReference type="Pfam" id="PF18557"/>
    </source>
</evidence>
<proteinExistence type="predicted"/>
<evidence type="ECO:0000313" key="4">
    <source>
        <dbReference type="Proteomes" id="UP000759298"/>
    </source>
</evidence>
<gene>
    <name evidence="3" type="ORF">KYN89_05175</name>
</gene>
<dbReference type="RefSeq" id="WP_222824131.1">
    <property type="nucleotide sequence ID" value="NZ_JAHWXP010000002.1"/>
</dbReference>
<dbReference type="InterPro" id="IPR041649">
    <property type="entry name" value="NepR"/>
</dbReference>
<evidence type="ECO:0000256" key="1">
    <source>
        <dbReference type="SAM" id="MobiDB-lite"/>
    </source>
</evidence>
<feature type="region of interest" description="Disordered" evidence="1">
    <location>
        <begin position="1"/>
        <end position="27"/>
    </location>
</feature>
<comment type="caution">
    <text evidence="3">The sequence shown here is derived from an EMBL/GenBank/DDBJ whole genome shotgun (WGS) entry which is preliminary data.</text>
</comment>
<dbReference type="Proteomes" id="UP000759298">
    <property type="component" value="Unassembled WGS sequence"/>
</dbReference>
<sequence length="70" mass="7588">MNEKHTPDTQGQHVKGAGKDGASMEEPRWADSLRSLYDSVVDEPIPDSFKDLLAQFDDPEKDAGKGGGKS</sequence>
<name>A0ABS7PBT2_9SPHN</name>